<dbReference type="RefSeq" id="WP_095134648.1">
    <property type="nucleotide sequence ID" value="NZ_NIBG01000016.1"/>
</dbReference>
<comment type="cofactor">
    <cofactor evidence="1">
        <name>FAD</name>
        <dbReference type="ChEBI" id="CHEBI:57692"/>
    </cofactor>
</comment>
<dbReference type="InterPro" id="IPR016166">
    <property type="entry name" value="FAD-bd_PCMH"/>
</dbReference>
<dbReference type="InterPro" id="IPR006094">
    <property type="entry name" value="Oxid_FAD_bind_N"/>
</dbReference>
<evidence type="ECO:0000259" key="6">
    <source>
        <dbReference type="PROSITE" id="PS51387"/>
    </source>
</evidence>
<dbReference type="InterPro" id="IPR050416">
    <property type="entry name" value="FAD-linked_Oxidoreductase"/>
</dbReference>
<evidence type="ECO:0000256" key="2">
    <source>
        <dbReference type="ARBA" id="ARBA00005466"/>
    </source>
</evidence>
<dbReference type="EMBL" id="NIBG01000016">
    <property type="protein sequence ID" value="PAB58346.1"/>
    <property type="molecule type" value="Genomic_DNA"/>
</dbReference>
<dbReference type="InterPro" id="IPR012951">
    <property type="entry name" value="BBE"/>
</dbReference>
<dbReference type="Pfam" id="PF08031">
    <property type="entry name" value="BBE"/>
    <property type="match status" value="1"/>
</dbReference>
<comment type="caution">
    <text evidence="7">The sequence shown here is derived from an EMBL/GenBank/DDBJ whole genome shotgun (WGS) entry which is preliminary data.</text>
</comment>
<dbReference type="InterPro" id="IPR016169">
    <property type="entry name" value="FAD-bd_PCMH_sub2"/>
</dbReference>
<evidence type="ECO:0000256" key="5">
    <source>
        <dbReference type="ARBA" id="ARBA00023002"/>
    </source>
</evidence>
<sequence>MYITGGVVSKDNPLYLEASTDFNLAIKKFPFIIVFCFSEDDVINTLKYAISEDIPFRVRNGRHDYEGNSNVNKGIVIDVSNINYTFIDEVNNKAKFGGGITTGKMYSDLVNKGYTVPSGTCPDVGFAGLTSCGGVGFAARLLGLSCDNLLEIELINYKGEKIVANEYSNDNLFWAVRGGLASNFGVVVSLTYKITPVCNVSTYVITWNPKYFVDVLDTWQSFTPYADVRLTTSVEYKKESSGDILLSSSGQFFGGKEELERIIEPLLKVAPTESVEIETISYEEALEKWSSDCTGPEKFKGTGSFIYTPLSKRILNCLEAELISAPKNSTQFYEFIGLNGNVSKVKPNETAFVHRNSLYLIEIKSAWDLEMDREDNVNWTNNVKDLLDSVGIGTYRGFTDFDIIDWQRQYYGDNYPRLREVKTQYDPLNIFNFPQSIEPL</sequence>
<dbReference type="InterPro" id="IPR016167">
    <property type="entry name" value="FAD-bd_PCMH_sub1"/>
</dbReference>
<dbReference type="SUPFAM" id="SSF55103">
    <property type="entry name" value="FAD-linked oxidases, C-terminal domain"/>
    <property type="match status" value="1"/>
</dbReference>
<keyword evidence="5" id="KW-0560">Oxidoreductase</keyword>
<dbReference type="Pfam" id="PF01565">
    <property type="entry name" value="FAD_binding_4"/>
    <property type="match status" value="1"/>
</dbReference>
<accession>A0A267MFM0</accession>
<dbReference type="SUPFAM" id="SSF56176">
    <property type="entry name" value="FAD-binding/transporter-associated domain-like"/>
    <property type="match status" value="1"/>
</dbReference>
<dbReference type="PROSITE" id="PS51387">
    <property type="entry name" value="FAD_PCMH"/>
    <property type="match status" value="1"/>
</dbReference>
<dbReference type="InterPro" id="IPR036318">
    <property type="entry name" value="FAD-bd_PCMH-like_sf"/>
</dbReference>
<dbReference type="PANTHER" id="PTHR42973:SF39">
    <property type="entry name" value="FAD-BINDING PCMH-TYPE DOMAIN-CONTAINING PROTEIN"/>
    <property type="match status" value="1"/>
</dbReference>
<dbReference type="Gene3D" id="3.30.43.10">
    <property type="entry name" value="Uridine Diphospho-n-acetylenolpyruvylglucosamine Reductase, domain 2"/>
    <property type="match status" value="1"/>
</dbReference>
<dbReference type="Gene3D" id="3.30.465.10">
    <property type="match status" value="1"/>
</dbReference>
<keyword evidence="8" id="KW-1185">Reference proteome</keyword>
<dbReference type="Proteomes" id="UP000216024">
    <property type="component" value="Unassembled WGS sequence"/>
</dbReference>
<evidence type="ECO:0000313" key="8">
    <source>
        <dbReference type="Proteomes" id="UP000216024"/>
    </source>
</evidence>
<feature type="domain" description="FAD-binding PCMH-type" evidence="6">
    <location>
        <begin position="26"/>
        <end position="197"/>
    </location>
</feature>
<keyword evidence="3" id="KW-0285">Flavoprotein</keyword>
<dbReference type="InterPro" id="IPR016164">
    <property type="entry name" value="FAD-linked_Oxase-like_C"/>
</dbReference>
<organism evidence="7 8">
    <name type="scientific">Anaeromicrobium sediminis</name>
    <dbReference type="NCBI Taxonomy" id="1478221"/>
    <lineage>
        <taxon>Bacteria</taxon>
        <taxon>Bacillati</taxon>
        <taxon>Bacillota</taxon>
        <taxon>Clostridia</taxon>
        <taxon>Peptostreptococcales</taxon>
        <taxon>Thermotaleaceae</taxon>
        <taxon>Anaeromicrobium</taxon>
    </lineage>
</organism>
<proteinExistence type="inferred from homology"/>
<dbReference type="GO" id="GO:0071949">
    <property type="term" value="F:FAD binding"/>
    <property type="evidence" value="ECO:0007669"/>
    <property type="project" value="InterPro"/>
</dbReference>
<dbReference type="OrthoDB" id="545125at2"/>
<name>A0A267MFM0_9FIRM</name>
<dbReference type="AlphaFoldDB" id="A0A267MFM0"/>
<reference evidence="7 8" key="1">
    <citation type="submission" date="2017-06" db="EMBL/GenBank/DDBJ databases">
        <title>Draft genome sequence of anaerobic fermentative bacterium Anaeromicrobium sediminis DY2726D isolated from West Pacific Ocean sediments.</title>
        <authorList>
            <person name="Zeng X."/>
        </authorList>
    </citation>
    <scope>NUCLEOTIDE SEQUENCE [LARGE SCALE GENOMIC DNA]</scope>
    <source>
        <strain evidence="7 8">DY2726D</strain>
    </source>
</reference>
<comment type="similarity">
    <text evidence="2">Belongs to the oxygen-dependent FAD-linked oxidoreductase family.</text>
</comment>
<dbReference type="Gene3D" id="3.40.462.20">
    <property type="match status" value="1"/>
</dbReference>
<dbReference type="PANTHER" id="PTHR42973">
    <property type="entry name" value="BINDING OXIDOREDUCTASE, PUTATIVE (AFU_ORTHOLOGUE AFUA_1G17690)-RELATED"/>
    <property type="match status" value="1"/>
</dbReference>
<keyword evidence="4" id="KW-0274">FAD</keyword>
<protein>
    <recommendedName>
        <fullName evidence="6">FAD-binding PCMH-type domain-containing protein</fullName>
    </recommendedName>
</protein>
<evidence type="ECO:0000313" key="7">
    <source>
        <dbReference type="EMBL" id="PAB58346.1"/>
    </source>
</evidence>
<dbReference type="GO" id="GO:0016491">
    <property type="term" value="F:oxidoreductase activity"/>
    <property type="evidence" value="ECO:0007669"/>
    <property type="project" value="UniProtKB-KW"/>
</dbReference>
<evidence type="ECO:0000256" key="3">
    <source>
        <dbReference type="ARBA" id="ARBA00022630"/>
    </source>
</evidence>
<gene>
    <name evidence="7" type="ORF">CCE28_15520</name>
</gene>
<evidence type="ECO:0000256" key="1">
    <source>
        <dbReference type="ARBA" id="ARBA00001974"/>
    </source>
</evidence>
<evidence type="ECO:0000256" key="4">
    <source>
        <dbReference type="ARBA" id="ARBA00022827"/>
    </source>
</evidence>